<evidence type="ECO:0000313" key="4">
    <source>
        <dbReference type="Proteomes" id="UP001214603"/>
    </source>
</evidence>
<dbReference type="AlphaFoldDB" id="A0AAF0E276"/>
<keyword evidence="4" id="KW-1185">Reference proteome</keyword>
<feature type="transmembrane region" description="Helical" evidence="2">
    <location>
        <begin position="81"/>
        <end position="102"/>
    </location>
</feature>
<sequence>MAASRLFTRVLRAPRVRALSTQPERVAQVPPASVAGTSMKGAPRAAGAAGAAGVPPGAADAAPGVPPAKHRLLYSEIYPPLLWVLAYSTATYFALALTWNLLSRAEERGARDAELGALRRDIRAAVGGEKEI</sequence>
<dbReference type="EMBL" id="CP119938">
    <property type="protein sequence ID" value="WFD03670.1"/>
    <property type="molecule type" value="Genomic_DNA"/>
</dbReference>
<feature type="region of interest" description="Disordered" evidence="1">
    <location>
        <begin position="22"/>
        <end position="60"/>
    </location>
</feature>
<evidence type="ECO:0000256" key="2">
    <source>
        <dbReference type="SAM" id="Phobius"/>
    </source>
</evidence>
<dbReference type="Proteomes" id="UP001214603">
    <property type="component" value="Chromosome 5"/>
</dbReference>
<organism evidence="3 4">
    <name type="scientific">Malassezia obtusa</name>
    <dbReference type="NCBI Taxonomy" id="76774"/>
    <lineage>
        <taxon>Eukaryota</taxon>
        <taxon>Fungi</taxon>
        <taxon>Dikarya</taxon>
        <taxon>Basidiomycota</taxon>
        <taxon>Ustilaginomycotina</taxon>
        <taxon>Malasseziomycetes</taxon>
        <taxon>Malasseziales</taxon>
        <taxon>Malasseziaceae</taxon>
        <taxon>Malassezia</taxon>
    </lineage>
</organism>
<proteinExistence type="predicted"/>
<keyword evidence="2" id="KW-0472">Membrane</keyword>
<feature type="compositionally biased region" description="Low complexity" evidence="1">
    <location>
        <begin position="41"/>
        <end position="60"/>
    </location>
</feature>
<keyword evidence="2" id="KW-0812">Transmembrane</keyword>
<name>A0AAF0E276_9BASI</name>
<keyword evidence="2" id="KW-1133">Transmembrane helix</keyword>
<accession>A0AAF0E276</accession>
<reference evidence="3" key="1">
    <citation type="submission" date="2023-03" db="EMBL/GenBank/DDBJ databases">
        <title>Mating type loci evolution in Malassezia.</title>
        <authorList>
            <person name="Coelho M.A."/>
        </authorList>
    </citation>
    <scope>NUCLEOTIDE SEQUENCE</scope>
    <source>
        <strain evidence="3">CBS 7876</strain>
    </source>
</reference>
<evidence type="ECO:0000313" key="3">
    <source>
        <dbReference type="EMBL" id="WFD03670.1"/>
    </source>
</evidence>
<protein>
    <submittedName>
        <fullName evidence="3">Uncharacterized protein</fullName>
    </submittedName>
</protein>
<gene>
    <name evidence="3" type="ORF">MOBT1_002363</name>
</gene>
<evidence type="ECO:0000256" key="1">
    <source>
        <dbReference type="SAM" id="MobiDB-lite"/>
    </source>
</evidence>